<dbReference type="AlphaFoldDB" id="A0A086LU54"/>
<feature type="compositionally biased region" description="Basic and acidic residues" evidence="2">
    <location>
        <begin position="70"/>
        <end position="80"/>
    </location>
</feature>
<sequence>MRRVSLREDNEAKPGRKKQENEMESPVARQVKKGGGSCGPDVDRQSVSPTGLVGEAQRAEEEIGMATEDAGSRAKREKLDGQPGEATSDRSDVETEVVFNILDTLCEKGKVGQTEVALCKQKIYKLYEALRDSVAKENLAFAQAAGLSQDVEEQTQELARLLGVSREHDEEIKALQENMRDVKSQNTRRLLSCFS</sequence>
<dbReference type="EMBL" id="AFYV02001988">
    <property type="protein sequence ID" value="KFG60172.1"/>
    <property type="molecule type" value="Genomic_DNA"/>
</dbReference>
<gene>
    <name evidence="3" type="ORF">TGRUB_242770</name>
</gene>
<feature type="compositionally biased region" description="Basic and acidic residues" evidence="2">
    <location>
        <begin position="1"/>
        <end position="21"/>
    </location>
</feature>
<proteinExistence type="predicted"/>
<evidence type="ECO:0000313" key="4">
    <source>
        <dbReference type="Proteomes" id="UP000028834"/>
    </source>
</evidence>
<feature type="region of interest" description="Disordered" evidence="2">
    <location>
        <begin position="1"/>
        <end position="91"/>
    </location>
</feature>
<evidence type="ECO:0000313" key="3">
    <source>
        <dbReference type="EMBL" id="KFG60172.1"/>
    </source>
</evidence>
<dbReference type="Proteomes" id="UP000028834">
    <property type="component" value="Unassembled WGS sequence"/>
</dbReference>
<evidence type="ECO:0000256" key="2">
    <source>
        <dbReference type="SAM" id="MobiDB-lite"/>
    </source>
</evidence>
<accession>A0A086LU54</accession>
<organism evidence="3 4">
    <name type="scientific">Toxoplasma gondii RUB</name>
    <dbReference type="NCBI Taxonomy" id="935652"/>
    <lineage>
        <taxon>Eukaryota</taxon>
        <taxon>Sar</taxon>
        <taxon>Alveolata</taxon>
        <taxon>Apicomplexa</taxon>
        <taxon>Conoidasida</taxon>
        <taxon>Coccidia</taxon>
        <taxon>Eucoccidiorida</taxon>
        <taxon>Eimeriorina</taxon>
        <taxon>Sarcocystidae</taxon>
        <taxon>Toxoplasma</taxon>
    </lineage>
</organism>
<evidence type="ECO:0000256" key="1">
    <source>
        <dbReference type="SAM" id="Coils"/>
    </source>
</evidence>
<protein>
    <submittedName>
        <fullName evidence="3">Uncharacterized protein</fullName>
    </submittedName>
</protein>
<name>A0A086LU54_TOXGO</name>
<dbReference type="VEuPathDB" id="ToxoDB:TGRUB_242770"/>
<feature type="coiled-coil region" evidence="1">
    <location>
        <begin position="158"/>
        <end position="185"/>
    </location>
</feature>
<dbReference type="OrthoDB" id="10658771at2759"/>
<comment type="caution">
    <text evidence="3">The sequence shown here is derived from an EMBL/GenBank/DDBJ whole genome shotgun (WGS) entry which is preliminary data.</text>
</comment>
<keyword evidence="1" id="KW-0175">Coiled coil</keyword>
<reference evidence="3 4" key="1">
    <citation type="submission" date="2014-05" db="EMBL/GenBank/DDBJ databases">
        <authorList>
            <person name="Sibley D."/>
            <person name="Venepally P."/>
            <person name="Karamycheva S."/>
            <person name="Hadjithomas M."/>
            <person name="Khan A."/>
            <person name="Brunk B."/>
            <person name="Roos D."/>
            <person name="Caler E."/>
            <person name="Lorenzi H."/>
        </authorList>
    </citation>
    <scope>NUCLEOTIDE SEQUENCE [LARGE SCALE GENOMIC DNA]</scope>
    <source>
        <strain evidence="3 4">RUB</strain>
    </source>
</reference>